<dbReference type="GO" id="GO:0016020">
    <property type="term" value="C:membrane"/>
    <property type="evidence" value="ECO:0007669"/>
    <property type="project" value="UniProtKB-SubCell"/>
</dbReference>
<proteinExistence type="predicted"/>
<evidence type="ECO:0000256" key="4">
    <source>
        <dbReference type="ARBA" id="ARBA00023136"/>
    </source>
</evidence>
<dbReference type="EMBL" id="HBIE01025460">
    <property type="protein sequence ID" value="CAE0312865.1"/>
    <property type="molecule type" value="Transcribed_RNA"/>
</dbReference>
<feature type="transmembrane region" description="Helical" evidence="5">
    <location>
        <begin position="157"/>
        <end position="178"/>
    </location>
</feature>
<keyword evidence="4 5" id="KW-0472">Membrane</keyword>
<reference evidence="6" key="1">
    <citation type="submission" date="2021-01" db="EMBL/GenBank/DDBJ databases">
        <authorList>
            <person name="Corre E."/>
            <person name="Pelletier E."/>
            <person name="Niang G."/>
            <person name="Scheremetjew M."/>
            <person name="Finn R."/>
            <person name="Kale V."/>
            <person name="Holt S."/>
            <person name="Cochrane G."/>
            <person name="Meng A."/>
            <person name="Brown T."/>
            <person name="Cohen L."/>
        </authorList>
    </citation>
    <scope>NUCLEOTIDE SEQUENCE</scope>
    <source>
        <strain evidence="6">Fehren 1</strain>
    </source>
</reference>
<dbReference type="GO" id="GO:0031464">
    <property type="term" value="C:Cul4A-RING E3 ubiquitin ligase complex"/>
    <property type="evidence" value="ECO:0007669"/>
    <property type="project" value="TreeGrafter"/>
</dbReference>
<feature type="transmembrane region" description="Helical" evidence="5">
    <location>
        <begin position="95"/>
        <end position="120"/>
    </location>
</feature>
<dbReference type="InterPro" id="IPR002781">
    <property type="entry name" value="TM_pro_TauE-like"/>
</dbReference>
<evidence type="ECO:0000256" key="1">
    <source>
        <dbReference type="ARBA" id="ARBA00004141"/>
    </source>
</evidence>
<evidence type="ECO:0000256" key="3">
    <source>
        <dbReference type="ARBA" id="ARBA00022989"/>
    </source>
</evidence>
<comment type="subcellular location">
    <subcellularLocation>
        <location evidence="1">Membrane</location>
        <topology evidence="1">Multi-pass membrane protein</topology>
    </subcellularLocation>
</comment>
<keyword evidence="3 5" id="KW-1133">Transmembrane helix</keyword>
<organism evidence="6">
    <name type="scientific">Favella ehrenbergii</name>
    <dbReference type="NCBI Taxonomy" id="182087"/>
    <lineage>
        <taxon>Eukaryota</taxon>
        <taxon>Sar</taxon>
        <taxon>Alveolata</taxon>
        <taxon>Ciliophora</taxon>
        <taxon>Intramacronucleata</taxon>
        <taxon>Spirotrichea</taxon>
        <taxon>Choreotrichia</taxon>
        <taxon>Tintinnida</taxon>
        <taxon>Xystonellidae</taxon>
        <taxon>Favella</taxon>
    </lineage>
</organism>
<feature type="transmembrane region" description="Helical" evidence="5">
    <location>
        <begin position="12"/>
        <end position="30"/>
    </location>
</feature>
<sequence length="198" mass="21817">MIGLSTCGWQSWSILAVFIIICAITNFYNVKTILSELALKEKFGCLHESEKYLTRRNLPFLLGLAFISAFIGQIFGLGGGFIYGPMLLMLGVNPIVVSSTCLYLIIFSGGASMFMFLVFGKLNWTYTLWLALFTGLGVILGLFVIKRVMKQYKRPSLVAFALALAIIISIGFSIFGSVRSLKVQVANDIDIMQGDPIC</sequence>
<feature type="transmembrane region" description="Helical" evidence="5">
    <location>
        <begin position="60"/>
        <end position="83"/>
    </location>
</feature>
<gene>
    <name evidence="6" type="ORF">FEHR0123_LOCUS7787</name>
</gene>
<protein>
    <submittedName>
        <fullName evidence="6">Uncharacterized protein</fullName>
    </submittedName>
</protein>
<feature type="transmembrane region" description="Helical" evidence="5">
    <location>
        <begin position="126"/>
        <end position="145"/>
    </location>
</feature>
<evidence type="ECO:0000256" key="5">
    <source>
        <dbReference type="SAM" id="Phobius"/>
    </source>
</evidence>
<evidence type="ECO:0000313" key="6">
    <source>
        <dbReference type="EMBL" id="CAE0312865.1"/>
    </source>
</evidence>
<dbReference type="GO" id="GO:0016567">
    <property type="term" value="P:protein ubiquitination"/>
    <property type="evidence" value="ECO:0007669"/>
    <property type="project" value="TreeGrafter"/>
</dbReference>
<accession>A0A7S3I4N7</accession>
<dbReference type="PANTHER" id="PTHR14255">
    <property type="entry name" value="CEREBLON"/>
    <property type="match status" value="1"/>
</dbReference>
<name>A0A7S3I4N7_9SPIT</name>
<evidence type="ECO:0000256" key="2">
    <source>
        <dbReference type="ARBA" id="ARBA00022692"/>
    </source>
</evidence>
<dbReference type="Pfam" id="PF01925">
    <property type="entry name" value="TauE"/>
    <property type="match status" value="1"/>
</dbReference>
<dbReference type="AlphaFoldDB" id="A0A7S3I4N7"/>
<keyword evidence="2 5" id="KW-0812">Transmembrane</keyword>
<dbReference type="PANTHER" id="PTHR14255:SF3">
    <property type="entry name" value="SULFITE EXPORTER TAUE_SAFE FAMILY PROTEIN 5-RELATED"/>
    <property type="match status" value="1"/>
</dbReference>